<keyword evidence="1" id="KW-0808">Transferase</keyword>
<dbReference type="EMBL" id="MU393455">
    <property type="protein sequence ID" value="KAI4866691.1"/>
    <property type="molecule type" value="Genomic_DNA"/>
</dbReference>
<gene>
    <name evidence="1" type="ORF">F4820DRAFT_468601</name>
</gene>
<dbReference type="Proteomes" id="UP001497700">
    <property type="component" value="Unassembled WGS sequence"/>
</dbReference>
<comment type="caution">
    <text evidence="1">The sequence shown here is derived from an EMBL/GenBank/DDBJ whole genome shotgun (WGS) entry which is preliminary data.</text>
</comment>
<evidence type="ECO:0000313" key="1">
    <source>
        <dbReference type="EMBL" id="KAI4866691.1"/>
    </source>
</evidence>
<proteinExistence type="predicted"/>
<accession>A0ACB9Z4G5</accession>
<organism evidence="1 2">
    <name type="scientific">Hypoxylon rubiginosum</name>
    <dbReference type="NCBI Taxonomy" id="110542"/>
    <lineage>
        <taxon>Eukaryota</taxon>
        <taxon>Fungi</taxon>
        <taxon>Dikarya</taxon>
        <taxon>Ascomycota</taxon>
        <taxon>Pezizomycotina</taxon>
        <taxon>Sordariomycetes</taxon>
        <taxon>Xylariomycetidae</taxon>
        <taxon>Xylariales</taxon>
        <taxon>Hypoxylaceae</taxon>
        <taxon>Hypoxylon</taxon>
    </lineage>
</organism>
<name>A0ACB9Z4G5_9PEZI</name>
<keyword evidence="2" id="KW-1185">Reference proteome</keyword>
<sequence>MQPIQVYNGPHGQGPNPWKVVIVLEELGLPYDIVWIPYGEIKSEPYTSLNPNGRLPSMVDPNKSVTLWESGAIINYLVATYDGERRLTYGDDRLEDKWLLQSWLMFQMSAQGPMFGQKMWFTQLHVEQNLQTAIDRYGAEVKRIMGVVDGALGKQRRKLGLAADDVVWLVGDKCTYADLAFAPWNTLLGTLFPGGGLDVRKEFPEYHRWNANVTKRPATRKVLEFREECIRLALLMELYRYSSYVDR</sequence>
<protein>
    <submittedName>
        <fullName evidence="1">Glutathione transferase</fullName>
    </submittedName>
</protein>
<evidence type="ECO:0000313" key="2">
    <source>
        <dbReference type="Proteomes" id="UP001497700"/>
    </source>
</evidence>
<reference evidence="1 2" key="1">
    <citation type="journal article" date="2022" name="New Phytol.">
        <title>Ecological generalism drives hyperdiversity of secondary metabolite gene clusters in xylarialean endophytes.</title>
        <authorList>
            <person name="Franco M.E.E."/>
            <person name="Wisecaver J.H."/>
            <person name="Arnold A.E."/>
            <person name="Ju Y.M."/>
            <person name="Slot J.C."/>
            <person name="Ahrendt S."/>
            <person name="Moore L.P."/>
            <person name="Eastman K.E."/>
            <person name="Scott K."/>
            <person name="Konkel Z."/>
            <person name="Mondo S.J."/>
            <person name="Kuo A."/>
            <person name="Hayes R.D."/>
            <person name="Haridas S."/>
            <person name="Andreopoulos B."/>
            <person name="Riley R."/>
            <person name="LaButti K."/>
            <person name="Pangilinan J."/>
            <person name="Lipzen A."/>
            <person name="Amirebrahimi M."/>
            <person name="Yan J."/>
            <person name="Adam C."/>
            <person name="Keymanesh K."/>
            <person name="Ng V."/>
            <person name="Louie K."/>
            <person name="Northen T."/>
            <person name="Drula E."/>
            <person name="Henrissat B."/>
            <person name="Hsieh H.M."/>
            <person name="Youens-Clark K."/>
            <person name="Lutzoni F."/>
            <person name="Miadlikowska J."/>
            <person name="Eastwood D.C."/>
            <person name="Hamelin R.C."/>
            <person name="Grigoriev I.V."/>
            <person name="U'Ren J.M."/>
        </authorList>
    </citation>
    <scope>NUCLEOTIDE SEQUENCE [LARGE SCALE GENOMIC DNA]</scope>
    <source>
        <strain evidence="1 2">CBS 119005</strain>
    </source>
</reference>